<dbReference type="AlphaFoldDB" id="A0A229S765"/>
<dbReference type="InterPro" id="IPR001031">
    <property type="entry name" value="Thioesterase"/>
</dbReference>
<keyword evidence="5" id="KW-1185">Reference proteome</keyword>
<evidence type="ECO:0000256" key="1">
    <source>
        <dbReference type="ARBA" id="ARBA00007169"/>
    </source>
</evidence>
<evidence type="ECO:0000313" key="5">
    <source>
        <dbReference type="Proteomes" id="UP000215563"/>
    </source>
</evidence>
<dbReference type="InterPro" id="IPR020802">
    <property type="entry name" value="TesA-like"/>
</dbReference>
<dbReference type="Pfam" id="PF00975">
    <property type="entry name" value="Thioesterase"/>
    <property type="match status" value="1"/>
</dbReference>
<dbReference type="GO" id="GO:0016787">
    <property type="term" value="F:hydrolase activity"/>
    <property type="evidence" value="ECO:0007669"/>
    <property type="project" value="UniProtKB-KW"/>
</dbReference>
<dbReference type="EMBL" id="NMQU01000010">
    <property type="protein sequence ID" value="OXM54777.1"/>
    <property type="molecule type" value="Genomic_DNA"/>
</dbReference>
<dbReference type="GO" id="GO:0008610">
    <property type="term" value="P:lipid biosynthetic process"/>
    <property type="evidence" value="ECO:0007669"/>
    <property type="project" value="TreeGrafter"/>
</dbReference>
<dbReference type="OrthoDB" id="4169718at2"/>
<dbReference type="PANTHER" id="PTHR11487:SF0">
    <property type="entry name" value="S-ACYL FATTY ACID SYNTHASE THIOESTERASE, MEDIUM CHAIN"/>
    <property type="match status" value="1"/>
</dbReference>
<dbReference type="Gene3D" id="3.40.50.1820">
    <property type="entry name" value="alpha/beta hydrolase"/>
    <property type="match status" value="1"/>
</dbReference>
<dbReference type="InterPro" id="IPR029058">
    <property type="entry name" value="AB_hydrolase_fold"/>
</dbReference>
<organism evidence="4 5">
    <name type="scientific">Amycolatopsis alba DSM 44262</name>
    <dbReference type="NCBI Taxonomy" id="1125972"/>
    <lineage>
        <taxon>Bacteria</taxon>
        <taxon>Bacillati</taxon>
        <taxon>Actinomycetota</taxon>
        <taxon>Actinomycetes</taxon>
        <taxon>Pseudonocardiales</taxon>
        <taxon>Pseudonocardiaceae</taxon>
        <taxon>Amycolatopsis</taxon>
    </lineage>
</organism>
<comment type="similarity">
    <text evidence="1">Belongs to the thioesterase family.</text>
</comment>
<gene>
    <name evidence="4" type="ORF">CFP75_03010</name>
</gene>
<name>A0A229S765_AMYAL</name>
<dbReference type="InterPro" id="IPR012223">
    <property type="entry name" value="TEII"/>
</dbReference>
<dbReference type="PANTHER" id="PTHR11487">
    <property type="entry name" value="THIOESTERASE"/>
    <property type="match status" value="1"/>
</dbReference>
<proteinExistence type="inferred from homology"/>
<sequence>MRLVAFPHAGGSASAYRAFSAALSPTVEVHTTQYPGRQDRMGEPIIDDLHTLSERLADIVSALPKPFALFGHSMGAIVAFEVARLLEARGLVPAALFVSARRGPDVLKEKAHHLADDDTFLAEVSRLGGTDPSIFDDPDIRALALPALRGDYKAVESYRYRPGPDVTCPVVALAGNADPVLDLPDIENWREHTSGPFETEVFEGGHFFLDDNLDAVSARILGRLTVSP</sequence>
<evidence type="ECO:0000313" key="4">
    <source>
        <dbReference type="EMBL" id="OXM54777.1"/>
    </source>
</evidence>
<dbReference type="SUPFAM" id="SSF53474">
    <property type="entry name" value="alpha/beta-Hydrolases"/>
    <property type="match status" value="1"/>
</dbReference>
<reference evidence="4 5" key="1">
    <citation type="submission" date="2017-07" db="EMBL/GenBank/DDBJ databases">
        <title>Amycolatopsis alba DSM 44262 Genome sequencing and assembly.</title>
        <authorList>
            <person name="Kaur N."/>
            <person name="Mayilraj S."/>
        </authorList>
    </citation>
    <scope>NUCLEOTIDE SEQUENCE [LARGE SCALE GENOMIC DNA]</scope>
    <source>
        <strain evidence="4 5">DSM 44262</strain>
    </source>
</reference>
<keyword evidence="2" id="KW-0378">Hydrolase</keyword>
<comment type="caution">
    <text evidence="4">The sequence shown here is derived from an EMBL/GenBank/DDBJ whole genome shotgun (WGS) entry which is preliminary data.</text>
</comment>
<dbReference type="Proteomes" id="UP000215563">
    <property type="component" value="Unassembled WGS sequence"/>
</dbReference>
<dbReference type="SMART" id="SM00824">
    <property type="entry name" value="PKS_TE"/>
    <property type="match status" value="1"/>
</dbReference>
<evidence type="ECO:0000259" key="3">
    <source>
        <dbReference type="SMART" id="SM00824"/>
    </source>
</evidence>
<accession>A0A229S765</accession>
<protein>
    <submittedName>
        <fullName evidence="4">Thioesterase</fullName>
    </submittedName>
</protein>
<evidence type="ECO:0000256" key="2">
    <source>
        <dbReference type="ARBA" id="ARBA00022801"/>
    </source>
</evidence>
<feature type="domain" description="Thioesterase TesA-like" evidence="3">
    <location>
        <begin position="4"/>
        <end position="224"/>
    </location>
</feature>